<dbReference type="PROSITE" id="PS50846">
    <property type="entry name" value="HMA_2"/>
    <property type="match status" value="1"/>
</dbReference>
<feature type="transmembrane region" description="Helical" evidence="8">
    <location>
        <begin position="698"/>
        <end position="717"/>
    </location>
</feature>
<feature type="transmembrane region" description="Helical" evidence="8">
    <location>
        <begin position="157"/>
        <end position="178"/>
    </location>
</feature>
<dbReference type="InterPro" id="IPR008250">
    <property type="entry name" value="ATPase_P-typ_transduc_dom_A_sf"/>
</dbReference>
<sequence length="762" mass="79961">MTASAAAINAIEDVSFGPAASKRDWAAWTTVGADGRRRLELAVDNVDCAACMGDIERAAARIRGVASPRLNLTTRRLTVALERDDADLEGLLTALDAVGHPARPFDPALARGAASTEMRRLLTSLATAGFGAMNVMMLSVAIWSGNVTDITPETRDFFHAVSALIALPCIAVAGRPFFSSAWRAVRRGGVTMDLPISVGVTLATAYSFVNTLTRQQEAYFDSALMLLFFLLCGRVLDELMRRRTALEAETLAALRTDTAVKIEPTGELVETPASKIAPGDLVLVRPGERAPVDGVIARGASEFDLSIMTGETTPVAAVVGTEICAGACNGSGAVELRASRPASGSFLDEVERLLRAAGDARSRTRRLADRVARFYTPVVHLGALSTLIGWLAAGADWRTALVNAIAVLIITCPCALALAIPAVQVVAAGRLFRDGVLLNAGDAIERFATVDTVLFDKTGTLTEPERRITDLADIDPALAGRAARLASRSRHPLARALAMAAGATENASATEVVERPGQGVEGRVDGRRARLGSPTFCGVAATKLAAAEERRPRATFIAYREDDSEPTLIAVEQRIRPDARDAVAALRKAGLAIEIISGDRPDAVASVAAELGVGRWRARQTPADKIARLEQLKASGRRTLMVGDGMNDAPALAAAHASLAPASGVDVAQVAADAVLLDGRLKAVPDLLAISRCARSAMIENLAFAIVYNVAAVPIAVTGHASPLVAALAMSGSSLVVTVNALRLRSARAVSGGERRLVEARA</sequence>
<dbReference type="Pfam" id="PF00702">
    <property type="entry name" value="Hydrolase"/>
    <property type="match status" value="1"/>
</dbReference>
<dbReference type="GO" id="GO:0015662">
    <property type="term" value="F:P-type ion transporter activity"/>
    <property type="evidence" value="ECO:0007669"/>
    <property type="project" value="UniProtKB-ARBA"/>
</dbReference>
<dbReference type="NCBIfam" id="TIGR01511">
    <property type="entry name" value="ATPase-IB1_Cu"/>
    <property type="match status" value="1"/>
</dbReference>
<dbReference type="InterPro" id="IPR027256">
    <property type="entry name" value="P-typ_ATPase_IB"/>
</dbReference>
<feature type="transmembrane region" description="Helical" evidence="8">
    <location>
        <begin position="218"/>
        <end position="236"/>
    </location>
</feature>
<dbReference type="OrthoDB" id="391538at2"/>
<dbReference type="InterPro" id="IPR023298">
    <property type="entry name" value="ATPase_P-typ_TM_dom_sf"/>
</dbReference>
<dbReference type="GO" id="GO:0019829">
    <property type="term" value="F:ATPase-coupled monoatomic cation transmembrane transporter activity"/>
    <property type="evidence" value="ECO:0007669"/>
    <property type="project" value="InterPro"/>
</dbReference>
<protein>
    <submittedName>
        <fullName evidence="10">Cadmium-translocating P-type ATPase</fullName>
        <ecNumber evidence="10">3.6.3.3</ecNumber>
    </submittedName>
</protein>
<evidence type="ECO:0000256" key="3">
    <source>
        <dbReference type="ARBA" id="ARBA00022692"/>
    </source>
</evidence>
<evidence type="ECO:0000256" key="5">
    <source>
        <dbReference type="ARBA" id="ARBA00022967"/>
    </source>
</evidence>
<dbReference type="InterPro" id="IPR036412">
    <property type="entry name" value="HAD-like_sf"/>
</dbReference>
<evidence type="ECO:0000256" key="2">
    <source>
        <dbReference type="ARBA" id="ARBA00006024"/>
    </source>
</evidence>
<keyword evidence="8" id="KW-1003">Cell membrane</keyword>
<dbReference type="PRINTS" id="PR00119">
    <property type="entry name" value="CATATPASE"/>
</dbReference>
<name>A0A4Q0MI04_9HYPH</name>
<evidence type="ECO:0000256" key="6">
    <source>
        <dbReference type="ARBA" id="ARBA00022989"/>
    </source>
</evidence>
<feature type="transmembrane region" description="Helical" evidence="8">
    <location>
        <begin position="371"/>
        <end position="393"/>
    </location>
</feature>
<gene>
    <name evidence="10" type="primary">cadA</name>
    <name evidence="10" type="ORF">EK403_11850</name>
</gene>
<evidence type="ECO:0000313" key="11">
    <source>
        <dbReference type="Proteomes" id="UP000289708"/>
    </source>
</evidence>
<dbReference type="GO" id="GO:0016887">
    <property type="term" value="F:ATP hydrolysis activity"/>
    <property type="evidence" value="ECO:0007669"/>
    <property type="project" value="InterPro"/>
</dbReference>
<dbReference type="SUPFAM" id="SSF56784">
    <property type="entry name" value="HAD-like"/>
    <property type="match status" value="1"/>
</dbReference>
<dbReference type="SUPFAM" id="SSF81653">
    <property type="entry name" value="Calcium ATPase, transduction domain A"/>
    <property type="match status" value="1"/>
</dbReference>
<dbReference type="GO" id="GO:0005886">
    <property type="term" value="C:plasma membrane"/>
    <property type="evidence" value="ECO:0007669"/>
    <property type="project" value="UniProtKB-SubCell"/>
</dbReference>
<dbReference type="Gene3D" id="3.40.50.1000">
    <property type="entry name" value="HAD superfamily/HAD-like"/>
    <property type="match status" value="1"/>
</dbReference>
<dbReference type="Gene3D" id="2.70.150.10">
    <property type="entry name" value="Calcium-transporting ATPase, cytoplasmic transduction domain A"/>
    <property type="match status" value="1"/>
</dbReference>
<dbReference type="InterPro" id="IPR001757">
    <property type="entry name" value="P_typ_ATPase"/>
</dbReference>
<dbReference type="GO" id="GO:0030001">
    <property type="term" value="P:metal ion transport"/>
    <property type="evidence" value="ECO:0007669"/>
    <property type="project" value="UniProtKB-ARBA"/>
</dbReference>
<dbReference type="Pfam" id="PF00122">
    <property type="entry name" value="E1-E2_ATPase"/>
    <property type="match status" value="1"/>
</dbReference>
<dbReference type="SFLD" id="SFLDS00003">
    <property type="entry name" value="Haloacid_Dehalogenase"/>
    <property type="match status" value="1"/>
</dbReference>
<dbReference type="EMBL" id="RYFI01000010">
    <property type="protein sequence ID" value="RXF73170.1"/>
    <property type="molecule type" value="Genomic_DNA"/>
</dbReference>
<dbReference type="InterPro" id="IPR044492">
    <property type="entry name" value="P_typ_ATPase_HD_dom"/>
</dbReference>
<comment type="similarity">
    <text evidence="2 8">Belongs to the cation transport ATPase (P-type) (TC 3.A.3) family. Type IB subfamily.</text>
</comment>
<dbReference type="InterPro" id="IPR018303">
    <property type="entry name" value="ATPase_P-typ_P_site"/>
</dbReference>
<dbReference type="Proteomes" id="UP000289708">
    <property type="component" value="Unassembled WGS sequence"/>
</dbReference>
<dbReference type="Gene3D" id="3.40.1110.10">
    <property type="entry name" value="Calcium-transporting ATPase, cytoplasmic domain N"/>
    <property type="match status" value="1"/>
</dbReference>
<keyword evidence="5" id="KW-1278">Translocase</keyword>
<evidence type="ECO:0000313" key="10">
    <source>
        <dbReference type="EMBL" id="RXF73170.1"/>
    </source>
</evidence>
<keyword evidence="8" id="KW-0547">Nucleotide-binding</keyword>
<dbReference type="InterPro" id="IPR023299">
    <property type="entry name" value="ATPase_P-typ_cyto_dom_N"/>
</dbReference>
<dbReference type="InterPro" id="IPR006121">
    <property type="entry name" value="HMA_dom"/>
</dbReference>
<dbReference type="SUPFAM" id="SSF55008">
    <property type="entry name" value="HMA, heavy metal-associated domain"/>
    <property type="match status" value="1"/>
</dbReference>
<keyword evidence="4 8" id="KW-0479">Metal-binding</keyword>
<proteinExistence type="inferred from homology"/>
<dbReference type="PROSITE" id="PS00154">
    <property type="entry name" value="ATPASE_E1_E2"/>
    <property type="match status" value="1"/>
</dbReference>
<accession>A0A4Q0MI04</accession>
<dbReference type="SFLD" id="SFLDG00002">
    <property type="entry name" value="C1.7:_P-type_atpase_like"/>
    <property type="match status" value="1"/>
</dbReference>
<dbReference type="AlphaFoldDB" id="A0A4Q0MI04"/>
<dbReference type="NCBIfam" id="TIGR01494">
    <property type="entry name" value="ATPase_P-type"/>
    <property type="match status" value="1"/>
</dbReference>
<keyword evidence="7 8" id="KW-0472">Membrane</keyword>
<comment type="subcellular location">
    <subcellularLocation>
        <location evidence="8">Cell membrane</location>
    </subcellularLocation>
    <subcellularLocation>
        <location evidence="1">Membrane</location>
    </subcellularLocation>
</comment>
<feature type="transmembrane region" description="Helical" evidence="8">
    <location>
        <begin position="121"/>
        <end position="145"/>
    </location>
</feature>
<comment type="caution">
    <text evidence="10">The sequence shown here is derived from an EMBL/GenBank/DDBJ whole genome shotgun (WGS) entry which is preliminary data.</text>
</comment>
<evidence type="ECO:0000256" key="7">
    <source>
        <dbReference type="ARBA" id="ARBA00023136"/>
    </source>
</evidence>
<keyword evidence="3 8" id="KW-0812">Transmembrane</keyword>
<dbReference type="NCBIfam" id="TIGR01525">
    <property type="entry name" value="ATPase-IB_hvy"/>
    <property type="match status" value="1"/>
</dbReference>
<keyword evidence="10" id="KW-0378">Hydrolase</keyword>
<feature type="transmembrane region" description="Helical" evidence="8">
    <location>
        <begin position="190"/>
        <end position="212"/>
    </location>
</feature>
<evidence type="ECO:0000256" key="1">
    <source>
        <dbReference type="ARBA" id="ARBA00004370"/>
    </source>
</evidence>
<keyword evidence="11" id="KW-1185">Reference proteome</keyword>
<dbReference type="EC" id="3.6.3.3" evidence="10"/>
<dbReference type="PANTHER" id="PTHR46594:SF4">
    <property type="entry name" value="P-TYPE CATION-TRANSPORTING ATPASE"/>
    <property type="match status" value="1"/>
</dbReference>
<dbReference type="PANTHER" id="PTHR46594">
    <property type="entry name" value="P-TYPE CATION-TRANSPORTING ATPASE"/>
    <property type="match status" value="1"/>
</dbReference>
<dbReference type="SFLD" id="SFLDF00027">
    <property type="entry name" value="p-type_atpase"/>
    <property type="match status" value="1"/>
</dbReference>
<feature type="transmembrane region" description="Helical" evidence="8">
    <location>
        <begin position="399"/>
        <end position="423"/>
    </location>
</feature>
<dbReference type="InterPro" id="IPR059000">
    <property type="entry name" value="ATPase_P-type_domA"/>
</dbReference>
<organism evidence="10 11">
    <name type="scientific">Hansschlegelia zhihuaiae</name>
    <dbReference type="NCBI Taxonomy" id="405005"/>
    <lineage>
        <taxon>Bacteria</taxon>
        <taxon>Pseudomonadati</taxon>
        <taxon>Pseudomonadota</taxon>
        <taxon>Alphaproteobacteria</taxon>
        <taxon>Hyphomicrobiales</taxon>
        <taxon>Methylopilaceae</taxon>
        <taxon>Hansschlegelia</taxon>
    </lineage>
</organism>
<dbReference type="Pfam" id="PF00403">
    <property type="entry name" value="HMA"/>
    <property type="match status" value="1"/>
</dbReference>
<keyword evidence="6 8" id="KW-1133">Transmembrane helix</keyword>
<reference evidence="10 11" key="1">
    <citation type="submission" date="2018-12" db="EMBL/GenBank/DDBJ databases">
        <title>bacterium Hansschlegelia zhihuaiae S113.</title>
        <authorList>
            <person name="He J."/>
        </authorList>
    </citation>
    <scope>NUCLEOTIDE SEQUENCE [LARGE SCALE GENOMIC DNA]</scope>
    <source>
        <strain evidence="10 11">S 113</strain>
    </source>
</reference>
<keyword evidence="8" id="KW-0067">ATP-binding</keyword>
<dbReference type="GO" id="GO:0005524">
    <property type="term" value="F:ATP binding"/>
    <property type="evidence" value="ECO:0007669"/>
    <property type="project" value="UniProtKB-UniRule"/>
</dbReference>
<dbReference type="InterPro" id="IPR036163">
    <property type="entry name" value="HMA_dom_sf"/>
</dbReference>
<dbReference type="InterPro" id="IPR023214">
    <property type="entry name" value="HAD_sf"/>
</dbReference>
<feature type="domain" description="HMA" evidence="9">
    <location>
        <begin position="37"/>
        <end position="103"/>
    </location>
</feature>
<dbReference type="NCBIfam" id="TIGR01512">
    <property type="entry name" value="ATPase-IB2_Cd"/>
    <property type="match status" value="1"/>
</dbReference>
<evidence type="ECO:0000256" key="8">
    <source>
        <dbReference type="RuleBase" id="RU362081"/>
    </source>
</evidence>
<evidence type="ECO:0000256" key="4">
    <source>
        <dbReference type="ARBA" id="ARBA00022723"/>
    </source>
</evidence>
<evidence type="ECO:0000259" key="9">
    <source>
        <dbReference type="PROSITE" id="PS50846"/>
    </source>
</evidence>
<dbReference type="CDD" id="cd00371">
    <property type="entry name" value="HMA"/>
    <property type="match status" value="1"/>
</dbReference>
<dbReference type="SUPFAM" id="SSF81665">
    <property type="entry name" value="Calcium ATPase, transmembrane domain M"/>
    <property type="match status" value="1"/>
</dbReference>
<dbReference type="RefSeq" id="WP_128777701.1">
    <property type="nucleotide sequence ID" value="NZ_RYFI01000010.1"/>
</dbReference>
<dbReference type="GO" id="GO:0046872">
    <property type="term" value="F:metal ion binding"/>
    <property type="evidence" value="ECO:0007669"/>
    <property type="project" value="UniProtKB-KW"/>
</dbReference>
<dbReference type="Gene3D" id="3.30.70.100">
    <property type="match status" value="1"/>
</dbReference>